<organism evidence="1 2">
    <name type="scientific">Actinophytocola glycyrrhizae</name>
    <dbReference type="NCBI Taxonomy" id="2044873"/>
    <lineage>
        <taxon>Bacteria</taxon>
        <taxon>Bacillati</taxon>
        <taxon>Actinomycetota</taxon>
        <taxon>Actinomycetes</taxon>
        <taxon>Pseudonocardiales</taxon>
        <taxon>Pseudonocardiaceae</taxon>
    </lineage>
</organism>
<reference evidence="2" key="1">
    <citation type="journal article" date="2019" name="Int. J. Syst. Evol. Microbiol.">
        <title>The Global Catalogue of Microorganisms (GCM) 10K type strain sequencing project: providing services to taxonomists for standard genome sequencing and annotation.</title>
        <authorList>
            <consortium name="The Broad Institute Genomics Platform"/>
            <consortium name="The Broad Institute Genome Sequencing Center for Infectious Disease"/>
            <person name="Wu L."/>
            <person name="Ma J."/>
        </authorList>
    </citation>
    <scope>NUCLEOTIDE SEQUENCE [LARGE SCALE GENOMIC DNA]</scope>
    <source>
        <strain evidence="2">ZS-22-S1</strain>
    </source>
</reference>
<dbReference type="SUPFAM" id="SSF55298">
    <property type="entry name" value="YjgF-like"/>
    <property type="match status" value="1"/>
</dbReference>
<dbReference type="EC" id="3.5.-.-" evidence="1"/>
<name>A0ABV9SCU7_9PSEU</name>
<accession>A0ABV9SCU7</accession>
<evidence type="ECO:0000313" key="1">
    <source>
        <dbReference type="EMBL" id="MFC4859152.1"/>
    </source>
</evidence>
<dbReference type="EMBL" id="JBHSIS010000027">
    <property type="protein sequence ID" value="MFC4859152.1"/>
    <property type="molecule type" value="Genomic_DNA"/>
</dbReference>
<keyword evidence="1" id="KW-0378">Hydrolase</keyword>
<gene>
    <name evidence="1" type="ORF">ACFPCV_37120</name>
</gene>
<dbReference type="Proteomes" id="UP001595859">
    <property type="component" value="Unassembled WGS sequence"/>
</dbReference>
<dbReference type="Gene3D" id="3.30.1330.40">
    <property type="entry name" value="RutC-like"/>
    <property type="match status" value="1"/>
</dbReference>
<keyword evidence="2" id="KW-1185">Reference proteome</keyword>
<dbReference type="InterPro" id="IPR006175">
    <property type="entry name" value="YjgF/YER057c/UK114"/>
</dbReference>
<dbReference type="CDD" id="cd00448">
    <property type="entry name" value="YjgF_YER057c_UK114_family"/>
    <property type="match status" value="1"/>
</dbReference>
<proteinExistence type="predicted"/>
<evidence type="ECO:0000313" key="2">
    <source>
        <dbReference type="Proteomes" id="UP001595859"/>
    </source>
</evidence>
<dbReference type="RefSeq" id="WP_378062058.1">
    <property type="nucleotide sequence ID" value="NZ_JBHSIS010000027.1"/>
</dbReference>
<dbReference type="GO" id="GO:0016787">
    <property type="term" value="F:hydrolase activity"/>
    <property type="evidence" value="ECO:0007669"/>
    <property type="project" value="UniProtKB-KW"/>
</dbReference>
<dbReference type="InterPro" id="IPR035959">
    <property type="entry name" value="RutC-like_sf"/>
</dbReference>
<protein>
    <submittedName>
        <fullName evidence="1">RidA family protein</fullName>
        <ecNumber evidence="1">3.5.-.-</ecNumber>
    </submittedName>
</protein>
<sequence>MSAHEIVTAPGLAEPVGFAHAVIAAPGRTVYLGGQTAQGADGAIVGSTMAAQFDQAAGNVVAALSAAGGAPGHLVSLVIYTTAVAEYRAALKELGPLWRKHFGRHYPAVALLGVAELFDEAAKIELVGTAVIP</sequence>
<dbReference type="PANTHER" id="PTHR43857:SF1">
    <property type="entry name" value="YJGH FAMILY PROTEIN"/>
    <property type="match status" value="1"/>
</dbReference>
<comment type="caution">
    <text evidence="1">The sequence shown here is derived from an EMBL/GenBank/DDBJ whole genome shotgun (WGS) entry which is preliminary data.</text>
</comment>
<dbReference type="Pfam" id="PF01042">
    <property type="entry name" value="Ribonuc_L-PSP"/>
    <property type="match status" value="1"/>
</dbReference>
<dbReference type="PANTHER" id="PTHR43857">
    <property type="entry name" value="BLR7761 PROTEIN"/>
    <property type="match status" value="1"/>
</dbReference>